<comment type="subcellular location">
    <subcellularLocation>
        <location evidence="1 11">Cell membrane</location>
        <topology evidence="1 11">Multi-pass membrane protein</topology>
    </subcellularLocation>
</comment>
<reference evidence="12" key="1">
    <citation type="journal article" date="2021" name="PeerJ">
        <title>Extensive microbial diversity within the chicken gut microbiome revealed by metagenomics and culture.</title>
        <authorList>
            <person name="Gilroy R."/>
            <person name="Ravi A."/>
            <person name="Getino M."/>
            <person name="Pursley I."/>
            <person name="Horton D.L."/>
            <person name="Alikhan N.F."/>
            <person name="Baker D."/>
            <person name="Gharbi K."/>
            <person name="Hall N."/>
            <person name="Watson M."/>
            <person name="Adriaenssens E.M."/>
            <person name="Foster-Nyarko E."/>
            <person name="Jarju S."/>
            <person name="Secka A."/>
            <person name="Antonio M."/>
            <person name="Oren A."/>
            <person name="Chaudhuri R.R."/>
            <person name="La Ragione R."/>
            <person name="Hildebrand F."/>
            <person name="Pallen M.J."/>
        </authorList>
    </citation>
    <scope>NUCLEOTIDE SEQUENCE</scope>
    <source>
        <strain evidence="12">4100</strain>
    </source>
</reference>
<dbReference type="GO" id="GO:0005886">
    <property type="term" value="C:plasma membrane"/>
    <property type="evidence" value="ECO:0007669"/>
    <property type="project" value="UniProtKB-SubCell"/>
</dbReference>
<evidence type="ECO:0000256" key="11">
    <source>
        <dbReference type="HAMAP-Rule" id="MF_00454"/>
    </source>
</evidence>
<dbReference type="GO" id="GO:0046872">
    <property type="term" value="F:metal ion binding"/>
    <property type="evidence" value="ECO:0007669"/>
    <property type="project" value="UniProtKB-KW"/>
</dbReference>
<keyword evidence="7 11" id="KW-0472">Membrane</keyword>
<comment type="activity regulation">
    <text evidence="11">Na(+) is not transported, but it plays an essential structural role and its presence is essential for fluoride channel function.</text>
</comment>
<keyword evidence="5 11" id="KW-1133">Transmembrane helix</keyword>
<comment type="catalytic activity">
    <reaction evidence="10">
        <text>fluoride(in) = fluoride(out)</text>
        <dbReference type="Rhea" id="RHEA:76159"/>
        <dbReference type="ChEBI" id="CHEBI:17051"/>
    </reaction>
    <physiologicalReaction direction="left-to-right" evidence="10">
        <dbReference type="Rhea" id="RHEA:76160"/>
    </physiologicalReaction>
</comment>
<keyword evidence="2 11" id="KW-1003">Cell membrane</keyword>
<sequence length="133" mass="14199">MAMTSLGIIGDCALVALGGGLGALSRFGVTQLPFIEHDKFYYTVGINITGSLVIGILWAVFHYLGVPRWVYMLAITGFLGGYTTYSSFSLDAMQLLHDGRIAEMLSYVAITLLGGLGACALGLFGTDRLLKLI</sequence>
<evidence type="ECO:0000256" key="5">
    <source>
        <dbReference type="ARBA" id="ARBA00022989"/>
    </source>
</evidence>
<evidence type="ECO:0000313" key="12">
    <source>
        <dbReference type="EMBL" id="HJE39175.1"/>
    </source>
</evidence>
<keyword evidence="6 11" id="KW-0406">Ion transport</keyword>
<evidence type="ECO:0000256" key="4">
    <source>
        <dbReference type="ARBA" id="ARBA00022692"/>
    </source>
</evidence>
<evidence type="ECO:0000256" key="7">
    <source>
        <dbReference type="ARBA" id="ARBA00023136"/>
    </source>
</evidence>
<comment type="function">
    <text evidence="11">Fluoride-specific ion channel. Important for reducing fluoride concentration in the cell, thus reducing its toxicity.</text>
</comment>
<dbReference type="HAMAP" id="MF_00454">
    <property type="entry name" value="FluC"/>
    <property type="match status" value="1"/>
</dbReference>
<evidence type="ECO:0000256" key="10">
    <source>
        <dbReference type="ARBA" id="ARBA00035585"/>
    </source>
</evidence>
<feature type="transmembrane region" description="Helical" evidence="11">
    <location>
        <begin position="69"/>
        <end position="92"/>
    </location>
</feature>
<feature type="binding site" evidence="11">
    <location>
        <position position="80"/>
    </location>
    <ligand>
        <name>Na(+)</name>
        <dbReference type="ChEBI" id="CHEBI:29101"/>
        <note>structural</note>
    </ligand>
</feature>
<protein>
    <recommendedName>
        <fullName evidence="11">Fluoride-specific ion channel FluC</fullName>
    </recommendedName>
</protein>
<feature type="transmembrane region" description="Helical" evidence="11">
    <location>
        <begin position="104"/>
        <end position="124"/>
    </location>
</feature>
<keyword evidence="8 11" id="KW-0407">Ion channel</keyword>
<evidence type="ECO:0000256" key="9">
    <source>
        <dbReference type="ARBA" id="ARBA00035120"/>
    </source>
</evidence>
<keyword evidence="11" id="KW-0813">Transport</keyword>
<dbReference type="GO" id="GO:0062054">
    <property type="term" value="F:fluoride channel activity"/>
    <property type="evidence" value="ECO:0007669"/>
    <property type="project" value="UniProtKB-UniRule"/>
</dbReference>
<dbReference type="InterPro" id="IPR003691">
    <property type="entry name" value="FluC"/>
</dbReference>
<comment type="similarity">
    <text evidence="9 11">Belongs to the fluoride channel Fluc/FEX (TC 1.A.43) family.</text>
</comment>
<keyword evidence="11" id="KW-0915">Sodium</keyword>
<name>A0A4Q0U8I4_9BACT</name>
<evidence type="ECO:0000256" key="1">
    <source>
        <dbReference type="ARBA" id="ARBA00004651"/>
    </source>
</evidence>
<proteinExistence type="inferred from homology"/>
<dbReference type="AlphaFoldDB" id="A0A4Q0U8I4"/>
<accession>A0A4Q0U8I4</accession>
<evidence type="ECO:0000313" key="13">
    <source>
        <dbReference type="Proteomes" id="UP000711407"/>
    </source>
</evidence>
<evidence type="ECO:0000256" key="3">
    <source>
        <dbReference type="ARBA" id="ARBA00022519"/>
    </source>
</evidence>
<evidence type="ECO:0000256" key="6">
    <source>
        <dbReference type="ARBA" id="ARBA00023065"/>
    </source>
</evidence>
<feature type="binding site" evidence="11">
    <location>
        <position position="83"/>
    </location>
    <ligand>
        <name>Na(+)</name>
        <dbReference type="ChEBI" id="CHEBI:29101"/>
        <note>structural</note>
    </ligand>
</feature>
<dbReference type="Proteomes" id="UP000711407">
    <property type="component" value="Unassembled WGS sequence"/>
</dbReference>
<dbReference type="GO" id="GO:0140114">
    <property type="term" value="P:cellular detoxification of fluoride"/>
    <property type="evidence" value="ECO:0007669"/>
    <property type="project" value="UniProtKB-UniRule"/>
</dbReference>
<evidence type="ECO:0000256" key="2">
    <source>
        <dbReference type="ARBA" id="ARBA00022475"/>
    </source>
</evidence>
<gene>
    <name evidence="11" type="primary">fluC</name>
    <name evidence="11" type="synonym">crcB</name>
    <name evidence="12" type="ORF">K8V47_05395</name>
</gene>
<keyword evidence="3" id="KW-0997">Cell inner membrane</keyword>
<keyword evidence="4 11" id="KW-0812">Transmembrane</keyword>
<reference evidence="12" key="2">
    <citation type="submission" date="2021-09" db="EMBL/GenBank/DDBJ databases">
        <authorList>
            <person name="Gilroy R."/>
        </authorList>
    </citation>
    <scope>NUCLEOTIDE SEQUENCE</scope>
    <source>
        <strain evidence="12">4100</strain>
    </source>
</reference>
<feature type="transmembrane region" description="Helical" evidence="11">
    <location>
        <begin position="6"/>
        <end position="28"/>
    </location>
</feature>
<feature type="transmembrane region" description="Helical" evidence="11">
    <location>
        <begin position="40"/>
        <end position="63"/>
    </location>
</feature>
<dbReference type="EMBL" id="DYXT01000028">
    <property type="protein sequence ID" value="HJE39175.1"/>
    <property type="molecule type" value="Genomic_DNA"/>
</dbReference>
<evidence type="ECO:0000256" key="8">
    <source>
        <dbReference type="ARBA" id="ARBA00023303"/>
    </source>
</evidence>
<keyword evidence="11" id="KW-0479">Metal-binding</keyword>
<comment type="caution">
    <text evidence="12">The sequence shown here is derived from an EMBL/GenBank/DDBJ whole genome shotgun (WGS) entry which is preliminary data.</text>
</comment>
<dbReference type="Pfam" id="PF02537">
    <property type="entry name" value="CRCB"/>
    <property type="match status" value="1"/>
</dbReference>
<organism evidence="12 13">
    <name type="scientific">Candidatus Amulumruptor caecigallinarius</name>
    <dbReference type="NCBI Taxonomy" id="2109911"/>
    <lineage>
        <taxon>Bacteria</taxon>
        <taxon>Pseudomonadati</taxon>
        <taxon>Bacteroidota</taxon>
        <taxon>Bacteroidia</taxon>
        <taxon>Bacteroidales</taxon>
        <taxon>Muribaculaceae</taxon>
        <taxon>Candidatus Amulumruptor</taxon>
    </lineage>
</organism>